<evidence type="ECO:0000313" key="2">
    <source>
        <dbReference type="Proteomes" id="UP001139981"/>
    </source>
</evidence>
<protein>
    <submittedName>
        <fullName evidence="1">Uncharacterized protein</fullName>
    </submittedName>
</protein>
<dbReference type="EMBL" id="JANBVB010000074">
    <property type="protein sequence ID" value="KAJ2898182.1"/>
    <property type="molecule type" value="Genomic_DNA"/>
</dbReference>
<name>A0ACC1M678_9FUNG</name>
<organism evidence="1 2">
    <name type="scientific">Coemansia aciculifera</name>
    <dbReference type="NCBI Taxonomy" id="417176"/>
    <lineage>
        <taxon>Eukaryota</taxon>
        <taxon>Fungi</taxon>
        <taxon>Fungi incertae sedis</taxon>
        <taxon>Zoopagomycota</taxon>
        <taxon>Kickxellomycotina</taxon>
        <taxon>Kickxellomycetes</taxon>
        <taxon>Kickxellales</taxon>
        <taxon>Kickxellaceae</taxon>
        <taxon>Coemansia</taxon>
    </lineage>
</organism>
<reference evidence="1" key="1">
    <citation type="submission" date="2022-07" db="EMBL/GenBank/DDBJ databases">
        <title>Phylogenomic reconstructions and comparative analyses of Kickxellomycotina fungi.</title>
        <authorList>
            <person name="Reynolds N.K."/>
            <person name="Stajich J.E."/>
            <person name="Barry K."/>
            <person name="Grigoriev I.V."/>
            <person name="Crous P."/>
            <person name="Smith M.E."/>
        </authorList>
    </citation>
    <scope>NUCLEOTIDE SEQUENCE</scope>
    <source>
        <strain evidence="1">CBS 190363</strain>
    </source>
</reference>
<dbReference type="Proteomes" id="UP001139981">
    <property type="component" value="Unassembled WGS sequence"/>
</dbReference>
<keyword evidence="2" id="KW-1185">Reference proteome</keyword>
<sequence>MVFSFPWWQSSSATGPSSTTVSVHLQTTQIVLQEDDAASTNVLMGYVQVNLHRPTAIASLDVEFSGNQQLDWRQGQGPSAAMHTLKRSCVNISHRLFDSNSSHSATSSSSSSRSSSFSSDSVCTTVGSQHTDIGRPSSTASCDTLAGVTDVMEAGEYRFQFQFVVPASLPASVRSPLGGVAFSVSATLRRQRESWYQKQITSPAVAIEVARTPCLSPPPPLLQMPAAADEQQSLAAARLLLGFPSLVALTSAPLLFQTRVGDIWDISVYLPSHALFLDTKSKVHVFATSCKTCEEKEAAVELVDLHITLNERISHCVAPHCTSSAAPRVTQQVAMTCAMSSGNQSSSQSRVLRHQQFDPQTIHALGDSFAELLPPAGTLHFTVPRTLTGKGQEGAQPSSSSKLFSVAHELRISAVVRIPSEGEKKHRLSFSAPVLVLPDTLANSHGILSPLPCYTSISNDVVLAAAIASSHHHPPEYDTLYI</sequence>
<accession>A0ACC1M678</accession>
<evidence type="ECO:0000313" key="1">
    <source>
        <dbReference type="EMBL" id="KAJ2898182.1"/>
    </source>
</evidence>
<proteinExistence type="predicted"/>
<comment type="caution">
    <text evidence="1">The sequence shown here is derived from an EMBL/GenBank/DDBJ whole genome shotgun (WGS) entry which is preliminary data.</text>
</comment>
<gene>
    <name evidence="1" type="ORF">IWW38_001478</name>
</gene>